<dbReference type="Pfam" id="PF05368">
    <property type="entry name" value="NmrA"/>
    <property type="match status" value="1"/>
</dbReference>
<dbReference type="InterPro" id="IPR036291">
    <property type="entry name" value="NAD(P)-bd_dom_sf"/>
</dbReference>
<dbReference type="Gene3D" id="3.40.50.720">
    <property type="entry name" value="NAD(P)-binding Rossmann-like Domain"/>
    <property type="match status" value="1"/>
</dbReference>
<proteinExistence type="predicted"/>
<dbReference type="InterPro" id="IPR008030">
    <property type="entry name" value="NmrA-like"/>
</dbReference>
<dbReference type="CDD" id="cd05269">
    <property type="entry name" value="TMR_SDR_a"/>
    <property type="match status" value="1"/>
</dbReference>
<dbReference type="EMBL" id="QFBC01000010">
    <property type="protein sequence ID" value="PWE54397.1"/>
    <property type="molecule type" value="Genomic_DNA"/>
</dbReference>
<dbReference type="InterPro" id="IPR052718">
    <property type="entry name" value="NmrA-type_oxidoreductase"/>
</dbReference>
<keyword evidence="3" id="KW-1185">Reference proteome</keyword>
<dbReference type="Gene3D" id="3.90.25.10">
    <property type="entry name" value="UDP-galactose 4-epimerase, domain 1"/>
    <property type="match status" value="1"/>
</dbReference>
<organism evidence="2 3">
    <name type="scientific">Metarhizobium album</name>
    <dbReference type="NCBI Taxonomy" id="2182425"/>
    <lineage>
        <taxon>Bacteria</taxon>
        <taxon>Pseudomonadati</taxon>
        <taxon>Pseudomonadota</taxon>
        <taxon>Alphaproteobacteria</taxon>
        <taxon>Hyphomicrobiales</taxon>
        <taxon>Rhizobiaceae</taxon>
        <taxon>Metarhizobium</taxon>
    </lineage>
</organism>
<dbReference type="PANTHER" id="PTHR47129">
    <property type="entry name" value="QUINONE OXIDOREDUCTASE 2"/>
    <property type="match status" value="1"/>
</dbReference>
<dbReference type="Proteomes" id="UP000245252">
    <property type="component" value="Unassembled WGS sequence"/>
</dbReference>
<reference evidence="2 3" key="1">
    <citation type="submission" date="2018-05" db="EMBL/GenBank/DDBJ databases">
        <title>The draft genome of strain NS-104.</title>
        <authorList>
            <person name="Hang P."/>
            <person name="Jiang J."/>
        </authorList>
    </citation>
    <scope>NUCLEOTIDE SEQUENCE [LARGE SCALE GENOMIC DNA]</scope>
    <source>
        <strain evidence="2 3">NS-104</strain>
    </source>
</reference>
<dbReference type="SUPFAM" id="SSF51735">
    <property type="entry name" value="NAD(P)-binding Rossmann-fold domains"/>
    <property type="match status" value="1"/>
</dbReference>
<protein>
    <submittedName>
        <fullName evidence="2">NAD(P)-dependent oxidoreductase</fullName>
    </submittedName>
</protein>
<accession>A0A2U2DM53</accession>
<comment type="caution">
    <text evidence="2">The sequence shown here is derived from an EMBL/GenBank/DDBJ whole genome shotgun (WGS) entry which is preliminary data.</text>
</comment>
<dbReference type="AlphaFoldDB" id="A0A2U2DM53"/>
<dbReference type="OrthoDB" id="7771794at2"/>
<dbReference type="PANTHER" id="PTHR47129:SF1">
    <property type="entry name" value="NMRA-LIKE DOMAIN-CONTAINING PROTEIN"/>
    <property type="match status" value="1"/>
</dbReference>
<dbReference type="RefSeq" id="WP_109460027.1">
    <property type="nucleotide sequence ID" value="NZ_QFBC01000010.1"/>
</dbReference>
<evidence type="ECO:0000259" key="1">
    <source>
        <dbReference type="Pfam" id="PF05368"/>
    </source>
</evidence>
<feature type="domain" description="NmrA-like" evidence="1">
    <location>
        <begin position="2"/>
        <end position="253"/>
    </location>
</feature>
<evidence type="ECO:0000313" key="2">
    <source>
        <dbReference type="EMBL" id="PWE54397.1"/>
    </source>
</evidence>
<sequence length="295" mass="30951">MSETILVTGAAGQLGQRVLHHLTETYGVAPASIVAASRDPQKLAAFAAKGIATRKVDFDDTAGMAEAFAGVDRLLLISTDELATPGKRLIQHKAAVEAAVRADVKHIAYTSMPSPDDSLVSFAGDHAGTEQAIKASGLAYTILRDAWYHDNYLHTMPHNLQVGTWYSASGDGRVATISRDDCARAIAAALASGKTESATYTLTGTKSLTDKEIAAVAADVTGKPLAVVTVTDEQLHQGLTGAGLPEFVANMLVSADANTRAGKFDIVTDDFKRLTGGEPQPLRDFFAANKAALLG</sequence>
<name>A0A2U2DM53_9HYPH</name>
<evidence type="ECO:0000313" key="3">
    <source>
        <dbReference type="Proteomes" id="UP000245252"/>
    </source>
</evidence>
<gene>
    <name evidence="2" type="ORF">DEM27_20000</name>
</gene>